<comment type="catalytic activity">
    <reaction evidence="1 29">
        <text>a 1,2-diacyl-sn-glycero-3-phospho-(1D-myo-inositol) + ATP = a 1,2-diacyl-sn-glycero-3-phospho-(1D-myo-inositol 4-phosphate) + ADP + H(+)</text>
        <dbReference type="Rhea" id="RHEA:19877"/>
        <dbReference type="ChEBI" id="CHEBI:15378"/>
        <dbReference type="ChEBI" id="CHEBI:30616"/>
        <dbReference type="ChEBI" id="CHEBI:57880"/>
        <dbReference type="ChEBI" id="CHEBI:58178"/>
        <dbReference type="ChEBI" id="CHEBI:456216"/>
        <dbReference type="EC" id="2.7.1.67"/>
    </reaction>
</comment>
<evidence type="ECO:0000256" key="8">
    <source>
        <dbReference type="ARBA" id="ARBA00008941"/>
    </source>
</evidence>
<dbReference type="PANTHER" id="PTHR12865:SF7">
    <property type="entry name" value="PHOSPHATIDYLINOSITOL 4-KINASE TYPE 2-ALPHA"/>
    <property type="match status" value="1"/>
</dbReference>
<keyword evidence="11" id="KW-0771">Synaptosome</keyword>
<keyword evidence="32" id="KW-1185">Reference proteome</keyword>
<keyword evidence="10" id="KW-0597">Phosphoprotein</keyword>
<evidence type="ECO:0000256" key="24">
    <source>
        <dbReference type="ARBA" id="ARBA00023288"/>
    </source>
</evidence>
<sequence length="324" mass="36854">KIIGVFKPKNEEPYGQLNPKWTKWLQKLCCPCCFGRDCLVLNQGYLSEAGGSPGVPTLELNIVPRTKVVYLASETFNYSAIDRVKSRGKRLALEKVPKVGQRFNRIGLPPKVGLPACVPACRLFSEPAVCPGCQEGQWDPGVYQEDWFCLPADRGNDNWLIKYDCPLDSAGVRDSDWVVVKEPIIKLAAIDNGLAFPLKHPDSWRAYPFYWAWLPQAKIPFSQEIKDLILPKISDPNFVKDLEEDLYELFKKDPGFDRGQFHKQIAVMRGQILNLTQALKDGKSPLHLVQMPPVIVETARSHQRTASESYTQSFQSRKPFFSWW</sequence>
<name>A0A091WEC8_OPIHO</name>
<keyword evidence="24" id="KW-0449">Lipoprotein</keyword>
<evidence type="ECO:0000256" key="18">
    <source>
        <dbReference type="ARBA" id="ARBA00023034"/>
    </source>
</evidence>
<evidence type="ECO:0000256" key="15">
    <source>
        <dbReference type="ARBA" id="ARBA00022777"/>
    </source>
</evidence>
<dbReference type="GO" id="GO:0046854">
    <property type="term" value="P:phosphatidylinositol phosphate biosynthetic process"/>
    <property type="evidence" value="ECO:0007669"/>
    <property type="project" value="UniProtKB-UniRule"/>
</dbReference>
<evidence type="ECO:0000256" key="22">
    <source>
        <dbReference type="ARBA" id="ARBA00023139"/>
    </source>
</evidence>
<dbReference type="PhylomeDB" id="A0A091WEC8"/>
<dbReference type="Pfam" id="PF00454">
    <property type="entry name" value="PI3_PI4_kinase"/>
    <property type="match status" value="2"/>
</dbReference>
<keyword evidence="18" id="KW-0333">Golgi apparatus</keyword>
<evidence type="ECO:0000256" key="19">
    <source>
        <dbReference type="ARBA" id="ARBA00023098"/>
    </source>
</evidence>
<keyword evidence="12 29" id="KW-0808">Transferase</keyword>
<dbReference type="InterPro" id="IPR000403">
    <property type="entry name" value="PI3/4_kinase_cat_dom"/>
</dbReference>
<evidence type="ECO:0000256" key="5">
    <source>
        <dbReference type="ARBA" id="ARBA00004285"/>
    </source>
</evidence>
<comment type="similarity">
    <text evidence="8 29">Belongs to the PI3/PI4-kinase family. Type II PI4K subfamily.</text>
</comment>
<gene>
    <name evidence="31" type="ORF">N306_03734</name>
</gene>
<dbReference type="GO" id="GO:0043204">
    <property type="term" value="C:perikaryon"/>
    <property type="evidence" value="ECO:0007669"/>
    <property type="project" value="UniProtKB-SubCell"/>
</dbReference>
<protein>
    <recommendedName>
        <fullName evidence="29">Phosphatidylinositol 4-kinase type 2</fullName>
        <ecNumber evidence="29">2.7.1.67</ecNumber>
    </recommendedName>
</protein>
<dbReference type="PROSITE" id="PS50290">
    <property type="entry name" value="PI3_4_KINASE_3"/>
    <property type="match status" value="1"/>
</dbReference>
<evidence type="ECO:0000256" key="14">
    <source>
        <dbReference type="ARBA" id="ARBA00022753"/>
    </source>
</evidence>
<keyword evidence="9" id="KW-1003">Cell membrane</keyword>
<feature type="domain" description="PI3K/PI4K catalytic" evidence="30">
    <location>
        <begin position="1"/>
        <end position="298"/>
    </location>
</feature>
<feature type="non-terminal residue" evidence="31">
    <location>
        <position position="1"/>
    </location>
</feature>
<keyword evidence="16 29" id="KW-0067">ATP-binding</keyword>
<evidence type="ECO:0000256" key="17">
    <source>
        <dbReference type="ARBA" id="ARBA00023018"/>
    </source>
</evidence>
<evidence type="ECO:0000256" key="11">
    <source>
        <dbReference type="ARBA" id="ARBA00022599"/>
    </source>
</evidence>
<dbReference type="PANTHER" id="PTHR12865">
    <property type="entry name" value="PHOSPHATIDYLINOSITOL 4-KINASE TYPE-II"/>
    <property type="match status" value="1"/>
</dbReference>
<keyword evidence="21 29" id="KW-0472">Membrane</keyword>
<evidence type="ECO:0000256" key="2">
    <source>
        <dbReference type="ARBA" id="ARBA00004173"/>
    </source>
</evidence>
<feature type="non-terminal residue" evidence="31">
    <location>
        <position position="324"/>
    </location>
</feature>
<evidence type="ECO:0000256" key="23">
    <source>
        <dbReference type="ARBA" id="ARBA00023273"/>
    </source>
</evidence>
<evidence type="ECO:0000256" key="29">
    <source>
        <dbReference type="RuleBase" id="RU367084"/>
    </source>
</evidence>
<evidence type="ECO:0000256" key="21">
    <source>
        <dbReference type="ARBA" id="ARBA00023136"/>
    </source>
</evidence>
<dbReference type="EMBL" id="KK735244">
    <property type="protein sequence ID" value="KFR13178.1"/>
    <property type="molecule type" value="Genomic_DNA"/>
</dbReference>
<dbReference type="GO" id="GO:0045121">
    <property type="term" value="C:membrane raft"/>
    <property type="evidence" value="ECO:0007669"/>
    <property type="project" value="UniProtKB-SubCell"/>
</dbReference>
<evidence type="ECO:0000256" key="16">
    <source>
        <dbReference type="ARBA" id="ARBA00022840"/>
    </source>
</evidence>
<dbReference type="GO" id="GO:0005768">
    <property type="term" value="C:endosome"/>
    <property type="evidence" value="ECO:0007669"/>
    <property type="project" value="UniProtKB-SubCell"/>
</dbReference>
<dbReference type="GO" id="GO:0042734">
    <property type="term" value="C:presynaptic membrane"/>
    <property type="evidence" value="ECO:0007669"/>
    <property type="project" value="UniProtKB-SubCell"/>
</dbReference>
<evidence type="ECO:0000256" key="26">
    <source>
        <dbReference type="ARBA" id="ARBA00034102"/>
    </source>
</evidence>
<evidence type="ECO:0000256" key="3">
    <source>
        <dbReference type="ARBA" id="ARBA00004177"/>
    </source>
</evidence>
<dbReference type="InterPro" id="IPR039756">
    <property type="entry name" value="Lsb6/PI4K2"/>
</dbReference>
<evidence type="ECO:0000256" key="10">
    <source>
        <dbReference type="ARBA" id="ARBA00022553"/>
    </source>
</evidence>
<comment type="subcellular location">
    <subcellularLocation>
        <location evidence="4">Cell projection</location>
        <location evidence="4">Dendrite</location>
    </subcellularLocation>
    <subcellularLocation>
        <location evidence="7">Cytoplasmic vesicle</location>
    </subcellularLocation>
    <subcellularLocation>
        <location evidence="3">Endosome</location>
    </subcellularLocation>
    <subcellularLocation>
        <location evidence="28">Golgi apparatus</location>
        <location evidence="28">trans-Golgi network membrane</location>
        <topology evidence="28">Lipid-anchor</topology>
    </subcellularLocation>
    <subcellularLocation>
        <location evidence="5">Membrane raft</location>
    </subcellularLocation>
    <subcellularLocation>
        <location evidence="29">Membrane</location>
        <topology evidence="29">Peripheral membrane protein</topology>
    </subcellularLocation>
    <subcellularLocation>
        <location evidence="2">Mitochondrion</location>
    </subcellularLocation>
    <subcellularLocation>
        <location evidence="6">Perikaryon</location>
    </subcellularLocation>
    <subcellularLocation>
        <location evidence="27">Presynaptic cell membrane</location>
    </subcellularLocation>
    <subcellularLocation>
        <location evidence="26">Synapse</location>
        <location evidence="26">Synaptosome</location>
    </subcellularLocation>
</comment>
<dbReference type="GO" id="GO:0005765">
    <property type="term" value="C:lysosomal membrane"/>
    <property type="evidence" value="ECO:0007669"/>
    <property type="project" value="TreeGrafter"/>
</dbReference>
<keyword evidence="22" id="KW-0564">Palmitate</keyword>
<evidence type="ECO:0000256" key="1">
    <source>
        <dbReference type="ARBA" id="ARBA00001686"/>
    </source>
</evidence>
<reference evidence="31 32" key="1">
    <citation type="submission" date="2014-04" db="EMBL/GenBank/DDBJ databases">
        <title>Genome evolution of avian class.</title>
        <authorList>
            <person name="Zhang G."/>
            <person name="Li C."/>
        </authorList>
    </citation>
    <scope>NUCLEOTIDE SEQUENCE [LARGE SCALE GENOMIC DNA]</scope>
    <source>
        <strain evidence="31">BGI_N306</strain>
    </source>
</reference>
<evidence type="ECO:0000313" key="31">
    <source>
        <dbReference type="EMBL" id="KFR13178.1"/>
    </source>
</evidence>
<proteinExistence type="inferred from homology"/>
<evidence type="ECO:0000256" key="20">
    <source>
        <dbReference type="ARBA" id="ARBA00023128"/>
    </source>
</evidence>
<evidence type="ECO:0000256" key="4">
    <source>
        <dbReference type="ARBA" id="ARBA00004279"/>
    </source>
</evidence>
<evidence type="ECO:0000256" key="27">
    <source>
        <dbReference type="ARBA" id="ARBA00034111"/>
    </source>
</evidence>
<dbReference type="GO" id="GO:0030425">
    <property type="term" value="C:dendrite"/>
    <property type="evidence" value="ECO:0007669"/>
    <property type="project" value="UniProtKB-SubCell"/>
</dbReference>
<keyword evidence="13 29" id="KW-0547">Nucleotide-binding</keyword>
<keyword evidence="15 29" id="KW-0418">Kinase</keyword>
<dbReference type="GO" id="GO:0005524">
    <property type="term" value="F:ATP binding"/>
    <property type="evidence" value="ECO:0007669"/>
    <property type="project" value="UniProtKB-UniRule"/>
</dbReference>
<dbReference type="GO" id="GO:0005739">
    <property type="term" value="C:mitochondrion"/>
    <property type="evidence" value="ECO:0007669"/>
    <property type="project" value="UniProtKB-SubCell"/>
</dbReference>
<dbReference type="GO" id="GO:0004430">
    <property type="term" value="F:1-phosphatidylinositol 4-kinase activity"/>
    <property type="evidence" value="ECO:0007669"/>
    <property type="project" value="UniProtKB-UniRule"/>
</dbReference>
<keyword evidence="17" id="KW-0770">Synapse</keyword>
<evidence type="ECO:0000256" key="7">
    <source>
        <dbReference type="ARBA" id="ARBA00004541"/>
    </source>
</evidence>
<dbReference type="STRING" id="30419.A0A091WEC8"/>
<accession>A0A091WEC8</accession>
<evidence type="ECO:0000256" key="28">
    <source>
        <dbReference type="ARBA" id="ARBA00037864"/>
    </source>
</evidence>
<evidence type="ECO:0000256" key="13">
    <source>
        <dbReference type="ARBA" id="ARBA00022741"/>
    </source>
</evidence>
<dbReference type="Proteomes" id="UP000053605">
    <property type="component" value="Unassembled WGS sequence"/>
</dbReference>
<dbReference type="GO" id="GO:0007032">
    <property type="term" value="P:endosome organization"/>
    <property type="evidence" value="ECO:0007669"/>
    <property type="project" value="TreeGrafter"/>
</dbReference>
<keyword evidence="19" id="KW-0443">Lipid metabolism</keyword>
<keyword evidence="25" id="KW-0968">Cytoplasmic vesicle</keyword>
<keyword evidence="20" id="KW-0496">Mitochondrion</keyword>
<dbReference type="EC" id="2.7.1.67" evidence="29"/>
<dbReference type="GO" id="GO:0005802">
    <property type="term" value="C:trans-Golgi network"/>
    <property type="evidence" value="ECO:0007669"/>
    <property type="project" value="TreeGrafter"/>
</dbReference>
<keyword evidence="14" id="KW-0967">Endosome</keyword>
<evidence type="ECO:0000256" key="25">
    <source>
        <dbReference type="ARBA" id="ARBA00023329"/>
    </source>
</evidence>
<keyword evidence="23" id="KW-0966">Cell projection</keyword>
<evidence type="ECO:0000256" key="6">
    <source>
        <dbReference type="ARBA" id="ARBA00004484"/>
    </source>
</evidence>
<dbReference type="GO" id="GO:0007030">
    <property type="term" value="P:Golgi organization"/>
    <property type="evidence" value="ECO:0007669"/>
    <property type="project" value="TreeGrafter"/>
</dbReference>
<evidence type="ECO:0000256" key="9">
    <source>
        <dbReference type="ARBA" id="ARBA00022475"/>
    </source>
</evidence>
<organism evidence="31 32">
    <name type="scientific">Opisthocomus hoazin</name>
    <name type="common">Hoatzin</name>
    <name type="synonym">Phasianus hoazin</name>
    <dbReference type="NCBI Taxonomy" id="30419"/>
    <lineage>
        <taxon>Eukaryota</taxon>
        <taxon>Metazoa</taxon>
        <taxon>Chordata</taxon>
        <taxon>Craniata</taxon>
        <taxon>Vertebrata</taxon>
        <taxon>Euteleostomi</taxon>
        <taxon>Archelosauria</taxon>
        <taxon>Archosauria</taxon>
        <taxon>Dinosauria</taxon>
        <taxon>Saurischia</taxon>
        <taxon>Theropoda</taxon>
        <taxon>Coelurosauria</taxon>
        <taxon>Aves</taxon>
        <taxon>Neognathae</taxon>
        <taxon>Neoaves</taxon>
        <taxon>Opisthocomiformes</taxon>
        <taxon>Opisthocomidae</taxon>
        <taxon>Opisthocomus</taxon>
    </lineage>
</organism>
<dbReference type="AlphaFoldDB" id="A0A091WEC8"/>
<evidence type="ECO:0000256" key="12">
    <source>
        <dbReference type="ARBA" id="ARBA00022679"/>
    </source>
</evidence>
<evidence type="ECO:0000313" key="32">
    <source>
        <dbReference type="Proteomes" id="UP000053605"/>
    </source>
</evidence>
<evidence type="ECO:0000259" key="30">
    <source>
        <dbReference type="PROSITE" id="PS50290"/>
    </source>
</evidence>